<accession>A0A2B7Y1M7</accession>
<dbReference type="OrthoDB" id="4540788at2759"/>
<dbReference type="Proteomes" id="UP000224634">
    <property type="component" value="Unassembled WGS sequence"/>
</dbReference>
<reference evidence="3 4" key="1">
    <citation type="submission" date="2017-10" db="EMBL/GenBank/DDBJ databases">
        <title>Comparative genomics in systemic dimorphic fungi from Ajellomycetaceae.</title>
        <authorList>
            <person name="Munoz J.F."/>
            <person name="Mcewen J.G."/>
            <person name="Clay O.K."/>
            <person name="Cuomo C.A."/>
        </authorList>
    </citation>
    <scope>NUCLEOTIDE SEQUENCE [LARGE SCALE GENOMIC DNA]</scope>
    <source>
        <strain evidence="3 4">UAMH7299</strain>
    </source>
</reference>
<dbReference type="Pfam" id="PF12937">
    <property type="entry name" value="F-box-like"/>
    <property type="match status" value="1"/>
</dbReference>
<proteinExistence type="predicted"/>
<sequence length="196" mass="22762">MISGSPPLEELQDPPSVVPPKPSTECHTWKPFKIPKELRVYLPFSTESRVLHLPDELILDIFAAADDMDQLCLALTCKRLLNISSRANVTVPRPNPGRQPMQCGFLNRFLRQYPAQSEHFGIYWWLCWSCAKWHSSMAAARCKEGGGEERRHAVRIPGGDWGMVMDRNVRSPIHSDKVWKRMSLSELIRYHWRRRR</sequence>
<evidence type="ECO:0000313" key="4">
    <source>
        <dbReference type="Proteomes" id="UP000224634"/>
    </source>
</evidence>
<dbReference type="InterPro" id="IPR001810">
    <property type="entry name" value="F-box_dom"/>
</dbReference>
<keyword evidence="4" id="KW-1185">Reference proteome</keyword>
<organism evidence="3 4">
    <name type="scientific">Polytolypa hystricis (strain UAMH7299)</name>
    <dbReference type="NCBI Taxonomy" id="1447883"/>
    <lineage>
        <taxon>Eukaryota</taxon>
        <taxon>Fungi</taxon>
        <taxon>Dikarya</taxon>
        <taxon>Ascomycota</taxon>
        <taxon>Pezizomycotina</taxon>
        <taxon>Eurotiomycetes</taxon>
        <taxon>Eurotiomycetidae</taxon>
        <taxon>Onygenales</taxon>
        <taxon>Onygenales incertae sedis</taxon>
        <taxon>Polytolypa</taxon>
    </lineage>
</organism>
<evidence type="ECO:0000256" key="1">
    <source>
        <dbReference type="SAM" id="MobiDB-lite"/>
    </source>
</evidence>
<gene>
    <name evidence="3" type="ORF">AJ80_05704</name>
</gene>
<dbReference type="AlphaFoldDB" id="A0A2B7Y1M7"/>
<dbReference type="CDD" id="cd09917">
    <property type="entry name" value="F-box_SF"/>
    <property type="match status" value="1"/>
</dbReference>
<dbReference type="InterPro" id="IPR036047">
    <property type="entry name" value="F-box-like_dom_sf"/>
</dbReference>
<feature type="region of interest" description="Disordered" evidence="1">
    <location>
        <begin position="1"/>
        <end position="22"/>
    </location>
</feature>
<feature type="domain" description="F-box" evidence="2">
    <location>
        <begin position="51"/>
        <end position="84"/>
    </location>
</feature>
<evidence type="ECO:0000313" key="3">
    <source>
        <dbReference type="EMBL" id="PGH14941.1"/>
    </source>
</evidence>
<evidence type="ECO:0000259" key="2">
    <source>
        <dbReference type="Pfam" id="PF12937"/>
    </source>
</evidence>
<dbReference type="SUPFAM" id="SSF81383">
    <property type="entry name" value="F-box domain"/>
    <property type="match status" value="1"/>
</dbReference>
<comment type="caution">
    <text evidence="3">The sequence shown here is derived from an EMBL/GenBank/DDBJ whole genome shotgun (WGS) entry which is preliminary data.</text>
</comment>
<protein>
    <recommendedName>
        <fullName evidence="2">F-box domain-containing protein</fullName>
    </recommendedName>
</protein>
<name>A0A2B7Y1M7_POLH7</name>
<dbReference type="EMBL" id="PDNA01000087">
    <property type="protein sequence ID" value="PGH14941.1"/>
    <property type="molecule type" value="Genomic_DNA"/>
</dbReference>